<sequence length="292" mass="33390">MSGNGGNEEKMGENETDRTVSTEKFKNPGPAKIRSIHLSTALLGFEELLHCMIWKWPSARMRGLGPLEWHPLVMHYFSISSDASGVFKITSTKIIPRLIGFMETCKVWFRDIQWGWSYSGVSTLSRVWIWVEAMEEAKVNKVALGGRERARFFLLDQVWGKILARLLEGVEECHVGKAKGPFRRVWSEAVCIEEKRSSLVFPERNAAHGGWKILASKFRSGVASELRPEEELKELMRLWVEKEKRGRELPKSVSYAEMLERGKSFVGDEVWIESEVEEVSNKLDSLRKCLVG</sequence>
<organism evidence="2 3">
    <name type="scientific">Vitis vinifera</name>
    <name type="common">Grape</name>
    <dbReference type="NCBI Taxonomy" id="29760"/>
    <lineage>
        <taxon>Eukaryota</taxon>
        <taxon>Viridiplantae</taxon>
        <taxon>Streptophyta</taxon>
        <taxon>Embryophyta</taxon>
        <taxon>Tracheophyta</taxon>
        <taxon>Spermatophyta</taxon>
        <taxon>Magnoliopsida</taxon>
        <taxon>eudicotyledons</taxon>
        <taxon>Gunneridae</taxon>
        <taxon>Pentapetalae</taxon>
        <taxon>rosids</taxon>
        <taxon>Vitales</taxon>
        <taxon>Vitaceae</taxon>
        <taxon>Viteae</taxon>
        <taxon>Vitis</taxon>
    </lineage>
</organism>
<evidence type="ECO:0000313" key="2">
    <source>
        <dbReference type="EMBL" id="RVW28248.1"/>
    </source>
</evidence>
<dbReference type="AlphaFoldDB" id="A0A438CYG9"/>
<feature type="region of interest" description="Disordered" evidence="1">
    <location>
        <begin position="1"/>
        <end position="24"/>
    </location>
</feature>
<accession>A0A438CYG9</accession>
<evidence type="ECO:0008006" key="4">
    <source>
        <dbReference type="Google" id="ProtNLM"/>
    </source>
</evidence>
<evidence type="ECO:0000313" key="3">
    <source>
        <dbReference type="Proteomes" id="UP000288805"/>
    </source>
</evidence>
<dbReference type="EMBL" id="QGNW01001904">
    <property type="protein sequence ID" value="RVW28248.1"/>
    <property type="molecule type" value="Genomic_DNA"/>
</dbReference>
<comment type="caution">
    <text evidence="2">The sequence shown here is derived from an EMBL/GenBank/DDBJ whole genome shotgun (WGS) entry which is preliminary data.</text>
</comment>
<feature type="compositionally biased region" description="Basic and acidic residues" evidence="1">
    <location>
        <begin position="7"/>
        <end position="24"/>
    </location>
</feature>
<proteinExistence type="predicted"/>
<dbReference type="Proteomes" id="UP000288805">
    <property type="component" value="Unassembled WGS sequence"/>
</dbReference>
<name>A0A438CYG9_VITVI</name>
<gene>
    <name evidence="2" type="ORF">CK203_083725</name>
</gene>
<protein>
    <recommendedName>
        <fullName evidence="4">DUF4283 domain-containing protein</fullName>
    </recommendedName>
</protein>
<reference evidence="2 3" key="1">
    <citation type="journal article" date="2018" name="PLoS Genet.">
        <title>Population sequencing reveals clonal diversity and ancestral inbreeding in the grapevine cultivar Chardonnay.</title>
        <authorList>
            <person name="Roach M.J."/>
            <person name="Johnson D.L."/>
            <person name="Bohlmann J."/>
            <person name="van Vuuren H.J."/>
            <person name="Jones S.J."/>
            <person name="Pretorius I.S."/>
            <person name="Schmidt S.A."/>
            <person name="Borneman A.R."/>
        </authorList>
    </citation>
    <scope>NUCLEOTIDE SEQUENCE [LARGE SCALE GENOMIC DNA]</scope>
    <source>
        <strain evidence="3">cv. Chardonnay</strain>
        <tissue evidence="2">Leaf</tissue>
    </source>
</reference>
<evidence type="ECO:0000256" key="1">
    <source>
        <dbReference type="SAM" id="MobiDB-lite"/>
    </source>
</evidence>